<evidence type="ECO:0000256" key="1">
    <source>
        <dbReference type="ARBA" id="ARBA00022692"/>
    </source>
</evidence>
<evidence type="ECO:0000256" key="3">
    <source>
        <dbReference type="ARBA" id="ARBA00023136"/>
    </source>
</evidence>
<keyword evidence="2 5" id="KW-1133">Transmembrane helix</keyword>
<dbReference type="Pfam" id="PF07690">
    <property type="entry name" value="MFS_1"/>
    <property type="match status" value="1"/>
</dbReference>
<evidence type="ECO:0000256" key="5">
    <source>
        <dbReference type="SAM" id="Phobius"/>
    </source>
</evidence>
<protein>
    <submittedName>
        <fullName evidence="6">MFS transporter</fullName>
    </submittedName>
</protein>
<feature type="transmembrane region" description="Helical" evidence="5">
    <location>
        <begin position="129"/>
        <end position="149"/>
    </location>
</feature>
<evidence type="ECO:0000256" key="4">
    <source>
        <dbReference type="SAM" id="MobiDB-lite"/>
    </source>
</evidence>
<feature type="transmembrane region" description="Helical" evidence="5">
    <location>
        <begin position="330"/>
        <end position="359"/>
    </location>
</feature>
<feature type="transmembrane region" description="Helical" evidence="5">
    <location>
        <begin position="161"/>
        <end position="183"/>
    </location>
</feature>
<name>A0A5C4LAK7_9HYPH</name>
<dbReference type="PANTHER" id="PTHR23531">
    <property type="entry name" value="QUINOLENE RESISTANCE PROTEIN NORA"/>
    <property type="match status" value="1"/>
</dbReference>
<feature type="transmembrane region" description="Helical" evidence="5">
    <location>
        <begin position="307"/>
        <end position="324"/>
    </location>
</feature>
<dbReference type="EMBL" id="VDDA01000015">
    <property type="protein sequence ID" value="TNC09860.1"/>
    <property type="molecule type" value="Genomic_DNA"/>
</dbReference>
<sequence>MTKTDNTSRCGPETLSIPAAADTAPDTPAEALADRLPARLFAPYLASAVALAMAYGSSFLLPDALRAVGHPAATAGHVVSIGTVATLVGSLAAGRLAERTGILPLIIASATIMAAAMACFAMIGTGGLVLAYAGGLFLGLGWAIVYVLAPVQLIHCLRPSVRLEALTLLSGSQMLGIGLSAPLGRAVASHVGAPAGAYACYAAFCAVAAALCLAIRPRMAAQPQLPLRAVALSGASILSILRAPTIAPVLMIGVAACTFAGLSMFQGLYAASRGTTPDIFFLAFTITTVVLRFSVASLLGKLPLPRLALALFGATFLGIGLLSLNESSRITYSVATVLFATGYGLTYSTLNAMVVSLAAARGLSIPVASQVFTLGYFVGLFGFPSLAGTVIAADGIDAALLVMMGLAGANIAGACWVSRRDRADREPAAHR</sequence>
<evidence type="ECO:0000256" key="2">
    <source>
        <dbReference type="ARBA" id="ARBA00022989"/>
    </source>
</evidence>
<feature type="transmembrane region" description="Helical" evidence="5">
    <location>
        <begin position="73"/>
        <end position="94"/>
    </location>
</feature>
<dbReference type="InterPro" id="IPR036259">
    <property type="entry name" value="MFS_trans_sf"/>
</dbReference>
<dbReference type="InterPro" id="IPR052714">
    <property type="entry name" value="MFS_Exporter"/>
</dbReference>
<feature type="region of interest" description="Disordered" evidence="4">
    <location>
        <begin position="1"/>
        <end position="21"/>
    </location>
</feature>
<feature type="transmembrane region" description="Helical" evidence="5">
    <location>
        <begin position="279"/>
        <end position="300"/>
    </location>
</feature>
<reference evidence="6 7" key="1">
    <citation type="submission" date="2019-06" db="EMBL/GenBank/DDBJ databases">
        <title>Genome of Methylobacterium sp. 17Sr1-39.</title>
        <authorList>
            <person name="Seo T."/>
        </authorList>
    </citation>
    <scope>NUCLEOTIDE SEQUENCE [LARGE SCALE GENOMIC DNA]</scope>
    <source>
        <strain evidence="6 7">17Sr1-39</strain>
    </source>
</reference>
<dbReference type="OrthoDB" id="8046314at2"/>
<feature type="transmembrane region" description="Helical" evidence="5">
    <location>
        <begin position="246"/>
        <end position="267"/>
    </location>
</feature>
<dbReference type="SUPFAM" id="SSF103473">
    <property type="entry name" value="MFS general substrate transporter"/>
    <property type="match status" value="2"/>
</dbReference>
<dbReference type="GO" id="GO:0022857">
    <property type="term" value="F:transmembrane transporter activity"/>
    <property type="evidence" value="ECO:0007669"/>
    <property type="project" value="InterPro"/>
</dbReference>
<dbReference type="Proteomes" id="UP000305267">
    <property type="component" value="Unassembled WGS sequence"/>
</dbReference>
<accession>A0A5C4LAK7</accession>
<evidence type="ECO:0000313" key="6">
    <source>
        <dbReference type="EMBL" id="TNC09860.1"/>
    </source>
</evidence>
<dbReference type="Gene3D" id="1.20.1250.20">
    <property type="entry name" value="MFS general substrate transporter like domains"/>
    <property type="match status" value="1"/>
</dbReference>
<dbReference type="AlphaFoldDB" id="A0A5C4LAK7"/>
<keyword evidence="3 5" id="KW-0472">Membrane</keyword>
<evidence type="ECO:0000313" key="7">
    <source>
        <dbReference type="Proteomes" id="UP000305267"/>
    </source>
</evidence>
<comment type="caution">
    <text evidence="6">The sequence shown here is derived from an EMBL/GenBank/DDBJ whole genome shotgun (WGS) entry which is preliminary data.</text>
</comment>
<dbReference type="PANTHER" id="PTHR23531:SF1">
    <property type="entry name" value="QUINOLENE RESISTANCE PROTEIN NORA"/>
    <property type="match status" value="1"/>
</dbReference>
<feature type="transmembrane region" description="Helical" evidence="5">
    <location>
        <begin position="398"/>
        <end position="417"/>
    </location>
</feature>
<feature type="transmembrane region" description="Helical" evidence="5">
    <location>
        <begin position="41"/>
        <end position="61"/>
    </location>
</feature>
<keyword evidence="1 5" id="KW-0812">Transmembrane</keyword>
<proteinExistence type="predicted"/>
<organism evidence="6 7">
    <name type="scientific">Methylobacterium terricola</name>
    <dbReference type="NCBI Taxonomy" id="2583531"/>
    <lineage>
        <taxon>Bacteria</taxon>
        <taxon>Pseudomonadati</taxon>
        <taxon>Pseudomonadota</taxon>
        <taxon>Alphaproteobacteria</taxon>
        <taxon>Hyphomicrobiales</taxon>
        <taxon>Methylobacteriaceae</taxon>
        <taxon>Methylobacterium</taxon>
    </lineage>
</organism>
<feature type="transmembrane region" description="Helical" evidence="5">
    <location>
        <begin position="195"/>
        <end position="215"/>
    </location>
</feature>
<keyword evidence="7" id="KW-1185">Reference proteome</keyword>
<feature type="transmembrane region" description="Helical" evidence="5">
    <location>
        <begin position="101"/>
        <end position="123"/>
    </location>
</feature>
<feature type="transmembrane region" description="Helical" evidence="5">
    <location>
        <begin position="371"/>
        <end position="392"/>
    </location>
</feature>
<gene>
    <name evidence="6" type="ORF">FF100_25010</name>
</gene>
<dbReference type="InterPro" id="IPR011701">
    <property type="entry name" value="MFS"/>
</dbReference>